<dbReference type="EMBL" id="JAALHA020000012">
    <property type="protein sequence ID" value="MDR9897436.1"/>
    <property type="molecule type" value="Genomic_DNA"/>
</dbReference>
<evidence type="ECO:0000313" key="2">
    <source>
        <dbReference type="EMBL" id="MDR9897436.1"/>
    </source>
</evidence>
<feature type="signal peptide" evidence="1">
    <location>
        <begin position="1"/>
        <end position="25"/>
    </location>
</feature>
<evidence type="ECO:0000313" key="3">
    <source>
        <dbReference type="Proteomes" id="UP000667802"/>
    </source>
</evidence>
<protein>
    <submittedName>
        <fullName evidence="2">DUF4380 domain-containing protein</fullName>
    </submittedName>
</protein>
<accession>A0AAP5I9N8</accession>
<evidence type="ECO:0000256" key="1">
    <source>
        <dbReference type="SAM" id="SignalP"/>
    </source>
</evidence>
<comment type="caution">
    <text evidence="2">The sequence shown here is derived from an EMBL/GenBank/DDBJ whole genome shotgun (WGS) entry which is preliminary data.</text>
</comment>
<proteinExistence type="predicted"/>
<dbReference type="Pfam" id="PF14315">
    <property type="entry name" value="DUF4380"/>
    <property type="match status" value="1"/>
</dbReference>
<organism evidence="2 3">
    <name type="scientific">Aetokthonos hydrillicola Thurmond2011</name>
    <dbReference type="NCBI Taxonomy" id="2712845"/>
    <lineage>
        <taxon>Bacteria</taxon>
        <taxon>Bacillati</taxon>
        <taxon>Cyanobacteriota</taxon>
        <taxon>Cyanophyceae</taxon>
        <taxon>Nostocales</taxon>
        <taxon>Hapalosiphonaceae</taxon>
        <taxon>Aetokthonos</taxon>
    </lineage>
</organism>
<keyword evidence="3" id="KW-1185">Reference proteome</keyword>
<sequence length="330" mass="36707">MKAKSLLLSCLGFLLTAFCCLAVSANIPLKITVIKTNYQHWQESYILSNGQVEAVIVPKVGRIMQFRFKNGENTFWENTQLYGKLPNVKFEESGYFNSGGDKTWPAPQSEWKTITGRSWPPPDTFDSVSVTAGVNRNGVTLVSPTDPFYGIRVYRKITLEAGKPVMEVITTYEKVNGKSQDVSVWTVTQLGEPVAVYAALPEPSILPEGYNKQSEYLPAKLKVDKGLLSLRRDRTKSHKIGCDASTLLWIGEKVAVRIDSPRVPGASYPDNNSSAEIYTNSDPTAYVELEFLSPLKTLRVGEKISLTTTYTLIPRTTTNIEQEARKILGI</sequence>
<dbReference type="RefSeq" id="WP_208351008.1">
    <property type="nucleotide sequence ID" value="NZ_CAWQFN010000498.1"/>
</dbReference>
<keyword evidence="1" id="KW-0732">Signal</keyword>
<dbReference type="AlphaFoldDB" id="A0AAP5I9N8"/>
<dbReference type="Proteomes" id="UP000667802">
    <property type="component" value="Unassembled WGS sequence"/>
</dbReference>
<dbReference type="InterPro" id="IPR025488">
    <property type="entry name" value="DUF4380"/>
</dbReference>
<gene>
    <name evidence="2" type="ORF">G7B40_023120</name>
</gene>
<name>A0AAP5I9N8_9CYAN</name>
<reference evidence="3" key="1">
    <citation type="journal article" date="2021" name="Science">
        <title>Hunting the eagle killer: A cyanobacterial neurotoxin causes vacuolar myelinopathy.</title>
        <authorList>
            <person name="Breinlinger S."/>
            <person name="Phillips T.J."/>
            <person name="Haram B.N."/>
            <person name="Mares J."/>
            <person name="Martinez Yerena J.A."/>
            <person name="Hrouzek P."/>
            <person name="Sobotka R."/>
            <person name="Henderson W.M."/>
            <person name="Schmieder P."/>
            <person name="Williams S.M."/>
            <person name="Lauderdale J.D."/>
            <person name="Wilde H.D."/>
            <person name="Gerrin W."/>
            <person name="Kust A."/>
            <person name="Washington J.W."/>
            <person name="Wagner C."/>
            <person name="Geier B."/>
            <person name="Liebeke M."/>
            <person name="Enke H."/>
            <person name="Niedermeyer T.H.J."/>
            <person name="Wilde S.B."/>
        </authorList>
    </citation>
    <scope>NUCLEOTIDE SEQUENCE [LARGE SCALE GENOMIC DNA]</scope>
    <source>
        <strain evidence="3">Thurmond2011</strain>
    </source>
</reference>
<feature type="chain" id="PRO_5042978530" evidence="1">
    <location>
        <begin position="26"/>
        <end position="330"/>
    </location>
</feature>